<feature type="region of interest" description="Disordered" evidence="1">
    <location>
        <begin position="169"/>
        <end position="265"/>
    </location>
</feature>
<organism evidence="2 3">
    <name type="scientific">Merdimmobilis hominis</name>
    <dbReference type="NCBI Taxonomy" id="2897707"/>
    <lineage>
        <taxon>Bacteria</taxon>
        <taxon>Bacillati</taxon>
        <taxon>Bacillota</taxon>
        <taxon>Clostridia</taxon>
        <taxon>Eubacteriales</taxon>
        <taxon>Oscillospiraceae</taxon>
        <taxon>Merdimmobilis</taxon>
    </lineage>
</organism>
<dbReference type="AlphaFoldDB" id="A0A938X7Y2"/>
<proteinExistence type="predicted"/>
<keyword evidence="3" id="KW-1185">Reference proteome</keyword>
<feature type="compositionally biased region" description="Basic residues" evidence="1">
    <location>
        <begin position="256"/>
        <end position="265"/>
    </location>
</feature>
<dbReference type="Proteomes" id="UP000774750">
    <property type="component" value="Unassembled WGS sequence"/>
</dbReference>
<gene>
    <name evidence="2" type="ORF">H6A12_06790</name>
</gene>
<comment type="caution">
    <text evidence="2">The sequence shown here is derived from an EMBL/GenBank/DDBJ whole genome shotgun (WGS) entry which is preliminary data.</text>
</comment>
<dbReference type="RefSeq" id="WP_204446191.1">
    <property type="nucleotide sequence ID" value="NZ_JACJKY010000008.1"/>
</dbReference>
<sequence>MNYSGDAAEQVVRMSLNGVEVAAKISGKAAERLAVLLYAVLRDQKKTRGKTRLTNMLRSGKELKVFAVKDSELQKFCEEAKKYGVLYCVLKDRNAQDGLTDIMVRAEDASKINRIFERFNLATIDMGSVKTEIERGRAAEQTGGDIPVPERTGPVEDKVDAFLSGVVHEQPNPTAERGQNENPTTGRTTKSRRSEPSSVRRDAPGEGAPERTPQRVRPSVRRELEEIRAEQRRKPDTGRGDRPRTGETRHKAPQPPKRKPAKEVR</sequence>
<dbReference type="InterPro" id="IPR024234">
    <property type="entry name" value="DUF3801"/>
</dbReference>
<accession>A0A938X7Y2</accession>
<feature type="region of interest" description="Disordered" evidence="1">
    <location>
        <begin position="135"/>
        <end position="154"/>
    </location>
</feature>
<name>A0A938X7Y2_9FIRM</name>
<evidence type="ECO:0000256" key="1">
    <source>
        <dbReference type="SAM" id="MobiDB-lite"/>
    </source>
</evidence>
<evidence type="ECO:0000313" key="3">
    <source>
        <dbReference type="Proteomes" id="UP000774750"/>
    </source>
</evidence>
<dbReference type="EMBL" id="JACJKY010000008">
    <property type="protein sequence ID" value="MBM6920856.1"/>
    <property type="molecule type" value="Genomic_DNA"/>
</dbReference>
<feature type="compositionally biased region" description="Basic and acidic residues" evidence="1">
    <location>
        <begin position="220"/>
        <end position="250"/>
    </location>
</feature>
<protein>
    <submittedName>
        <fullName evidence="2">DUF3801 domain-containing protein</fullName>
    </submittedName>
</protein>
<reference evidence="2" key="2">
    <citation type="journal article" date="2021" name="Sci. Rep.">
        <title>The distribution of antibiotic resistance genes in chicken gut microbiota commensals.</title>
        <authorList>
            <person name="Juricova H."/>
            <person name="Matiasovicova J."/>
            <person name="Kubasova T."/>
            <person name="Cejkova D."/>
            <person name="Rychlik I."/>
        </authorList>
    </citation>
    <scope>NUCLEOTIDE SEQUENCE</scope>
    <source>
        <strain evidence="2">An559</strain>
    </source>
</reference>
<dbReference type="Pfam" id="PF12687">
    <property type="entry name" value="DUF3801"/>
    <property type="match status" value="1"/>
</dbReference>
<evidence type="ECO:0000313" key="2">
    <source>
        <dbReference type="EMBL" id="MBM6920856.1"/>
    </source>
</evidence>
<reference evidence="2" key="1">
    <citation type="submission" date="2020-08" db="EMBL/GenBank/DDBJ databases">
        <authorList>
            <person name="Cejkova D."/>
            <person name="Kubasova T."/>
            <person name="Jahodarova E."/>
            <person name="Rychlik I."/>
        </authorList>
    </citation>
    <scope>NUCLEOTIDE SEQUENCE</scope>
    <source>
        <strain evidence="2">An559</strain>
    </source>
</reference>
<feature type="compositionally biased region" description="Basic and acidic residues" evidence="1">
    <location>
        <begin position="192"/>
        <end position="213"/>
    </location>
</feature>